<gene>
    <name evidence="1" type="ORF">ADK38_13830</name>
</gene>
<dbReference type="Proteomes" id="UP000037020">
    <property type="component" value="Unassembled WGS sequence"/>
</dbReference>
<protein>
    <recommendedName>
        <fullName evidence="3">4Fe-4S Wbl-type domain-containing protein</fullName>
    </recommendedName>
</protein>
<keyword evidence="2" id="KW-1185">Reference proteome</keyword>
<organism evidence="1 2">
    <name type="scientific">Streptomyces varsoviensis</name>
    <dbReference type="NCBI Taxonomy" id="67373"/>
    <lineage>
        <taxon>Bacteria</taxon>
        <taxon>Bacillati</taxon>
        <taxon>Actinomycetota</taxon>
        <taxon>Actinomycetes</taxon>
        <taxon>Kitasatosporales</taxon>
        <taxon>Streptomycetaceae</taxon>
        <taxon>Streptomyces</taxon>
    </lineage>
</organism>
<sequence length="64" mass="7058">MPDRAVFARRREAALPALRACAVCRVRQRCLEAVAPYDNWFDGVSGGRLWRNGKEVAASDALAP</sequence>
<evidence type="ECO:0000313" key="1">
    <source>
        <dbReference type="EMBL" id="KOG89529.1"/>
    </source>
</evidence>
<accession>A0ABR5J855</accession>
<comment type="caution">
    <text evidence="1">The sequence shown here is derived from an EMBL/GenBank/DDBJ whole genome shotgun (WGS) entry which is preliminary data.</text>
</comment>
<evidence type="ECO:0000313" key="2">
    <source>
        <dbReference type="Proteomes" id="UP000037020"/>
    </source>
</evidence>
<name>A0ABR5J855_9ACTN</name>
<reference evidence="1 2" key="1">
    <citation type="submission" date="2015-07" db="EMBL/GenBank/DDBJ databases">
        <authorList>
            <person name="Ju K.-S."/>
            <person name="Doroghazi J.R."/>
            <person name="Metcalf W.W."/>
        </authorList>
    </citation>
    <scope>NUCLEOTIDE SEQUENCE [LARGE SCALE GENOMIC DNA]</scope>
    <source>
        <strain evidence="1 2">NRRL B-3589</strain>
    </source>
</reference>
<evidence type="ECO:0008006" key="3">
    <source>
        <dbReference type="Google" id="ProtNLM"/>
    </source>
</evidence>
<proteinExistence type="predicted"/>
<dbReference type="EMBL" id="LGUT01001160">
    <property type="protein sequence ID" value="KOG89529.1"/>
    <property type="molecule type" value="Genomic_DNA"/>
</dbReference>